<keyword evidence="2" id="KW-1185">Reference proteome</keyword>
<proteinExistence type="predicted"/>
<evidence type="ECO:0000313" key="1">
    <source>
        <dbReference type="EMBL" id="QUX31525.1"/>
    </source>
</evidence>
<dbReference type="EMBL" id="CP074132">
    <property type="protein sequence ID" value="QUX31525.1"/>
    <property type="molecule type" value="Genomic_DNA"/>
</dbReference>
<evidence type="ECO:0000313" key="2">
    <source>
        <dbReference type="Proteomes" id="UP000678016"/>
    </source>
</evidence>
<accession>A0ABX8CCC2</accession>
<organism evidence="1 2">
    <name type="scientific">Nocardiopsis akebiae</name>
    <dbReference type="NCBI Taxonomy" id="2831968"/>
    <lineage>
        <taxon>Bacteria</taxon>
        <taxon>Bacillati</taxon>
        <taxon>Actinomycetota</taxon>
        <taxon>Actinomycetes</taxon>
        <taxon>Streptosporangiales</taxon>
        <taxon>Nocardiopsidaceae</taxon>
        <taxon>Nocardiopsis</taxon>
    </lineage>
</organism>
<reference evidence="2" key="1">
    <citation type="submission" date="2021-05" db="EMBL/GenBank/DDBJ databases">
        <title>Direct Submission.</title>
        <authorList>
            <person name="Li K."/>
            <person name="Gao J."/>
        </authorList>
    </citation>
    <scope>NUCLEOTIDE SEQUENCE [LARGE SCALE GENOMIC DNA]</scope>
    <source>
        <strain evidence="2">HDS12</strain>
    </source>
</reference>
<dbReference type="Proteomes" id="UP000678016">
    <property type="component" value="Chromosome"/>
</dbReference>
<gene>
    <name evidence="1" type="ORF">KGD83_00215</name>
</gene>
<name>A0ABX8CCC2_9ACTN</name>
<sequence length="128" mass="14587">MTWARSQGVRVRVACEDWESITYETLARQPDGTSLIQRHRWVLPEPVTRRRLMMTYVVGLRHEVDGAECNHVRRIVPPVLSSADEAARHDVALVAAALVEAERRAVCGATVDSLRVYTVERAVHWRPF</sequence>
<protein>
    <submittedName>
        <fullName evidence="1">Uncharacterized protein</fullName>
    </submittedName>
</protein>